<sequence>MQFATSECQYSFTVQLLLEISDDEINLCENVIEIRRLAMGFIQKIFLTAPNVILTVHYQGYPLKYIPWMVELVPSVYVMVEHMEELIKHFDVQRRIFAVYLISHIVSSLSMPKHVHLAQMILLVVENQMALLEPHEKVIFFFNILPALEIMAKKLEFVRAQIIGYISKGIAIAQSRASIYPSIRLSMKQPERVIVEAAKESILKIQEMQKLK</sequence>
<proteinExistence type="predicted"/>
<organism evidence="1 2">
    <name type="scientific">Panagrolaimus sp. ES5</name>
    <dbReference type="NCBI Taxonomy" id="591445"/>
    <lineage>
        <taxon>Eukaryota</taxon>
        <taxon>Metazoa</taxon>
        <taxon>Ecdysozoa</taxon>
        <taxon>Nematoda</taxon>
        <taxon>Chromadorea</taxon>
        <taxon>Rhabditida</taxon>
        <taxon>Tylenchina</taxon>
        <taxon>Panagrolaimomorpha</taxon>
        <taxon>Panagrolaimoidea</taxon>
        <taxon>Panagrolaimidae</taxon>
        <taxon>Panagrolaimus</taxon>
    </lineage>
</organism>
<dbReference type="WBParaSite" id="ES5_v2.g29709.t1">
    <property type="protein sequence ID" value="ES5_v2.g29709.t1"/>
    <property type="gene ID" value="ES5_v2.g29709"/>
</dbReference>
<reference evidence="2" key="1">
    <citation type="submission" date="2022-11" db="UniProtKB">
        <authorList>
            <consortium name="WormBaseParasite"/>
        </authorList>
    </citation>
    <scope>IDENTIFICATION</scope>
</reference>
<evidence type="ECO:0000313" key="2">
    <source>
        <dbReference type="WBParaSite" id="ES5_v2.g29709.t1"/>
    </source>
</evidence>
<dbReference type="Proteomes" id="UP000887579">
    <property type="component" value="Unplaced"/>
</dbReference>
<name>A0AC34GJD8_9BILA</name>
<protein>
    <submittedName>
        <fullName evidence="2">Uncharacterized protein</fullName>
    </submittedName>
</protein>
<accession>A0AC34GJD8</accession>
<evidence type="ECO:0000313" key="1">
    <source>
        <dbReference type="Proteomes" id="UP000887579"/>
    </source>
</evidence>